<keyword evidence="2" id="KW-1185">Reference proteome</keyword>
<name>A0A4Z0L4R2_SALET</name>
<proteinExistence type="predicted"/>
<evidence type="ECO:0000313" key="1">
    <source>
        <dbReference type="EMBL" id="TGD51531.1"/>
    </source>
</evidence>
<dbReference type="EMBL" id="PYKI01002420">
    <property type="protein sequence ID" value="TGD51531.1"/>
    <property type="molecule type" value="Genomic_DNA"/>
</dbReference>
<sequence length="23" mass="2593">MPVRHQVKITAEKKMNKLLLAGS</sequence>
<gene>
    <name evidence="1" type="ORF">C9F07_23910</name>
</gene>
<evidence type="ECO:0000313" key="2">
    <source>
        <dbReference type="Proteomes" id="UP000298196"/>
    </source>
</evidence>
<dbReference type="Proteomes" id="UP000298196">
    <property type="component" value="Unassembled WGS sequence"/>
</dbReference>
<organism evidence="1 2">
    <name type="scientific">Salmonella enterica subsp. enterica serovar Poona</name>
    <dbReference type="NCBI Taxonomy" id="436295"/>
    <lineage>
        <taxon>Bacteria</taxon>
        <taxon>Pseudomonadati</taxon>
        <taxon>Pseudomonadota</taxon>
        <taxon>Gammaproteobacteria</taxon>
        <taxon>Enterobacterales</taxon>
        <taxon>Enterobacteriaceae</taxon>
        <taxon>Salmonella</taxon>
    </lineage>
</organism>
<dbReference type="AlphaFoldDB" id="A0A4Z0L4R2"/>
<protein>
    <submittedName>
        <fullName evidence="1">Porin family protein</fullName>
    </submittedName>
</protein>
<accession>A0A4Z0L4R2</accession>
<reference evidence="1 2" key="1">
    <citation type="submission" date="2018-03" db="EMBL/GenBank/DDBJ databases">
        <title>Non-Typhoidal Salmonella genome sequencing and assembly.</title>
        <authorList>
            <person name="Matchawe C."/>
        </authorList>
    </citation>
    <scope>NUCLEOTIDE SEQUENCE [LARGE SCALE GENOMIC DNA]</scope>
    <source>
        <strain evidence="1 2">22sa</strain>
    </source>
</reference>
<feature type="non-terminal residue" evidence="1">
    <location>
        <position position="23"/>
    </location>
</feature>
<comment type="caution">
    <text evidence="1">The sequence shown here is derived from an EMBL/GenBank/DDBJ whole genome shotgun (WGS) entry which is preliminary data.</text>
</comment>